<feature type="region of interest" description="Disordered" evidence="3">
    <location>
        <begin position="119"/>
        <end position="150"/>
    </location>
</feature>
<dbReference type="CDD" id="cd09726">
    <property type="entry name" value="RAMP_I_III"/>
    <property type="match status" value="1"/>
</dbReference>
<evidence type="ECO:0000259" key="4">
    <source>
        <dbReference type="Pfam" id="PF03787"/>
    </source>
</evidence>
<reference evidence="5 6" key="1">
    <citation type="submission" date="2020-12" db="EMBL/GenBank/DDBJ databases">
        <authorList>
            <person name="Zhou J."/>
        </authorList>
    </citation>
    <scope>NUCLEOTIDE SEQUENCE [LARGE SCALE GENOMIC DNA]</scope>
    <source>
        <strain evidence="5 6">CCUG 61299</strain>
    </source>
</reference>
<accession>A0A7T7MAA3</accession>
<dbReference type="PANTHER" id="PTHR35579">
    <property type="entry name" value="CRISPR SYSTEM CMS ENDORIBONUCLEASE CSM3"/>
    <property type="match status" value="1"/>
</dbReference>
<keyword evidence="6" id="KW-1185">Reference proteome</keyword>
<dbReference type="Proteomes" id="UP000595895">
    <property type="component" value="Chromosome"/>
</dbReference>
<sequence length="597" mass="63576">MSRKRYKLTIHLRTDSPLHSGGVDEVADPSREGVEREVVARRFARDAHGEPVLTGRSVKGAVRAACAQYLAELPEGDALGRQLREAERSLWGDQRGAPQNSAPLRASALTFRTVKLPQTAVKESQQGQAAQAGAQQTAGAGEAPGLPQRMGNAIDRRWGTVGDGALFAHEFLPRGHSLTLVVTAEAATETAPASSAEGDAPVRAGAEQVPPMATTAQVEQVLALIVGLFQAERICFGGRQGAGWGRVVLDADHPYELRAFEPTSRAGLRAFLAEKPQAAELPSLVDCAAPARTRIEIEWDSPTGILVADPGLSKQEKVDRAQERRSGPQEGCDAVPAMPLRDSGGDDGPLVLPGSSVRGALRGRASRIGRTVLANSPGPHLRSWEGEGLGVHEQLADDPALVRDLFGTTERRGALRVLDTLTAQLRDRPRRVTHNACDRWTGGVAEGALFCEELYDKSWNKIVLELDASWLQRAGAQALGSEARGADRAKAAFCLLGLVLAELATGTLPLGGKGTRGLGQVEVRALHVQGLEWLGLGSAEWHLGAAAEAQRPGQAVARELLARLREVNKTITANDGAREATGWSAYLVETAQEEQHG</sequence>
<evidence type="ECO:0000313" key="5">
    <source>
        <dbReference type="EMBL" id="QQM67645.1"/>
    </source>
</evidence>
<organism evidence="5 6">
    <name type="scientific">Actinomyces weissii</name>
    <dbReference type="NCBI Taxonomy" id="675090"/>
    <lineage>
        <taxon>Bacteria</taxon>
        <taxon>Bacillati</taxon>
        <taxon>Actinomycetota</taxon>
        <taxon>Actinomycetes</taxon>
        <taxon>Actinomycetales</taxon>
        <taxon>Actinomycetaceae</taxon>
        <taxon>Actinomyces</taxon>
    </lineage>
</organism>
<dbReference type="InterPro" id="IPR052216">
    <property type="entry name" value="CRISPR_Csm3_endoribonuclease"/>
</dbReference>
<evidence type="ECO:0000256" key="1">
    <source>
        <dbReference type="ARBA" id="ARBA00023118"/>
    </source>
</evidence>
<dbReference type="PANTHER" id="PTHR35579:SF6">
    <property type="entry name" value="DUF324 DOMAIN-CONTAINING PROTEIN"/>
    <property type="match status" value="1"/>
</dbReference>
<feature type="region of interest" description="Disordered" evidence="3">
    <location>
        <begin position="306"/>
        <end position="336"/>
    </location>
</feature>
<comment type="subunit">
    <text evidence="2">Part of the Csm effector complex that includes Cas10, Csm2, Csm3, Csm4 and Csm5.</text>
</comment>
<dbReference type="GO" id="GO:0051607">
    <property type="term" value="P:defense response to virus"/>
    <property type="evidence" value="ECO:0007669"/>
    <property type="project" value="UniProtKB-KW"/>
</dbReference>
<dbReference type="Pfam" id="PF03787">
    <property type="entry name" value="RAMPs"/>
    <property type="match status" value="2"/>
</dbReference>
<feature type="compositionally biased region" description="Low complexity" evidence="3">
    <location>
        <begin position="125"/>
        <end position="141"/>
    </location>
</feature>
<keyword evidence="1" id="KW-0051">Antiviral defense</keyword>
<dbReference type="AlphaFoldDB" id="A0A7T7MAA3"/>
<protein>
    <submittedName>
        <fullName evidence="5">CRISPR-associated protein</fullName>
    </submittedName>
</protein>
<dbReference type="KEGG" id="awe:JG540_01805"/>
<name>A0A7T7MAA3_9ACTO</name>
<proteinExistence type="predicted"/>
<feature type="domain" description="CRISPR type III-associated protein" evidence="4">
    <location>
        <begin position="346"/>
        <end position="522"/>
    </location>
</feature>
<feature type="domain" description="CRISPR type III-associated protein" evidence="4">
    <location>
        <begin position="12"/>
        <end position="247"/>
    </location>
</feature>
<evidence type="ECO:0000256" key="3">
    <source>
        <dbReference type="SAM" id="MobiDB-lite"/>
    </source>
</evidence>
<gene>
    <name evidence="5" type="ORF">JG540_01805</name>
</gene>
<feature type="compositionally biased region" description="Basic and acidic residues" evidence="3">
    <location>
        <begin position="314"/>
        <end position="327"/>
    </location>
</feature>
<evidence type="ECO:0000256" key="2">
    <source>
        <dbReference type="ARBA" id="ARBA00093789"/>
    </source>
</evidence>
<dbReference type="EMBL" id="CP066802">
    <property type="protein sequence ID" value="QQM67645.1"/>
    <property type="molecule type" value="Genomic_DNA"/>
</dbReference>
<dbReference type="RefSeq" id="WP_200276399.1">
    <property type="nucleotide sequence ID" value="NZ_CP066802.1"/>
</dbReference>
<dbReference type="InterPro" id="IPR005537">
    <property type="entry name" value="RAMP_III_fam"/>
</dbReference>
<evidence type="ECO:0000313" key="6">
    <source>
        <dbReference type="Proteomes" id="UP000595895"/>
    </source>
</evidence>